<dbReference type="GO" id="GO:0015031">
    <property type="term" value="P:protein transport"/>
    <property type="evidence" value="ECO:0007669"/>
    <property type="project" value="InterPro"/>
</dbReference>
<dbReference type="SUPFAM" id="SSF53474">
    <property type="entry name" value="alpha/beta-Hydrolases"/>
    <property type="match status" value="1"/>
</dbReference>
<dbReference type="NCBIfam" id="TIGR03712">
    <property type="entry name" value="acc_sec_asp2"/>
    <property type="match status" value="1"/>
</dbReference>
<dbReference type="PATRIC" id="fig|1423727.3.peg.1510"/>
<evidence type="ECO:0000313" key="2">
    <source>
        <dbReference type="Proteomes" id="UP000051672"/>
    </source>
</evidence>
<dbReference type="AlphaFoldDB" id="A0A0R2B6W1"/>
<evidence type="ECO:0000313" key="1">
    <source>
        <dbReference type="EMBL" id="KRM71830.1"/>
    </source>
</evidence>
<comment type="caution">
    <text evidence="1">The sequence shown here is derived from an EMBL/GenBank/DDBJ whole genome shotgun (WGS) entry which is preliminary data.</text>
</comment>
<protein>
    <submittedName>
        <fullName evidence="1">Accessory secretory protein Asp2</fullName>
    </submittedName>
</protein>
<dbReference type="ESTHER" id="9laco-a0a0r2b6w1">
    <property type="family name" value="Asp2"/>
</dbReference>
<sequence>MPPVLAHNYQFEWVEDDLTYEPDEDTPLFKDGKLNTPYRNNWYLISRGAAILNDLDRLATLPANLILLDTGAIVPKEAEHMLALKQVHHVDFDDSEYLQDILEHNCFDGQQGSGLNPDNVSVSQSFTGDVRLDGHKTITVEGQFDNQRVPVLNWRTSTWDLYDTYFDMLPEIEVSGDVTPWFEIVLISSQNRGDMQRLTLDAAHFRDGLRIYTDNADQIMQVRLFAQGSGKISVGKIHVRISRNGFGELFPNGQRLVDTTDRNSELLSYFDAGDMKPPLMVYFSGYRTAEGFEANFLMQYFKSPFMIIGDPRLEGGAFYLGSDNLEQQVVDSIQEKLDALGFTHDQLVLSGLSMGTTGALYYSARLQPHAVVVGKPLVNLGNIAGNERINRPHGFPTSFDLMLNNQESVSKTGIEDMNKRFWDRFMAGHVSDTLYVLAYMLDDDYDGTAFPDLFRYLTSTFQGIRIWHKGLVGRHNDDTPGITNWFMRQILLIYAHDFGRVTEEG</sequence>
<reference evidence="1 2" key="1">
    <citation type="journal article" date="2015" name="Genome Announc.">
        <title>Expanding the biotechnology potential of lactobacilli through comparative genomics of 213 strains and associated genera.</title>
        <authorList>
            <person name="Sun Z."/>
            <person name="Harris H.M."/>
            <person name="McCann A."/>
            <person name="Guo C."/>
            <person name="Argimon S."/>
            <person name="Zhang W."/>
            <person name="Yang X."/>
            <person name="Jeffery I.B."/>
            <person name="Cooney J.C."/>
            <person name="Kagawa T.F."/>
            <person name="Liu W."/>
            <person name="Song Y."/>
            <person name="Salvetti E."/>
            <person name="Wrobel A."/>
            <person name="Rasinkangas P."/>
            <person name="Parkhill J."/>
            <person name="Rea M.C."/>
            <person name="O'Sullivan O."/>
            <person name="Ritari J."/>
            <person name="Douillard F.P."/>
            <person name="Paul Ross R."/>
            <person name="Yang R."/>
            <person name="Briner A.E."/>
            <person name="Felis G.E."/>
            <person name="de Vos W.M."/>
            <person name="Barrangou R."/>
            <person name="Klaenhammer T.R."/>
            <person name="Caufield P.W."/>
            <person name="Cui Y."/>
            <person name="Zhang H."/>
            <person name="O'Toole P.W."/>
        </authorList>
    </citation>
    <scope>NUCLEOTIDE SEQUENCE [LARGE SCALE GENOMIC DNA]</scope>
    <source>
        <strain evidence="1 2">DSM 23927</strain>
    </source>
</reference>
<dbReference type="STRING" id="1423727.FC34_GL001491"/>
<dbReference type="Pfam" id="PF16929">
    <property type="entry name" value="Asp2"/>
    <property type="match status" value="1"/>
</dbReference>
<name>A0A0R2B6W1_9LACO</name>
<gene>
    <name evidence="1" type="ORF">FC34_GL001491</name>
</gene>
<dbReference type="Proteomes" id="UP000051672">
    <property type="component" value="Unassembled WGS sequence"/>
</dbReference>
<dbReference type="EMBL" id="AYZQ01000003">
    <property type="protein sequence ID" value="KRM71830.1"/>
    <property type="molecule type" value="Genomic_DNA"/>
</dbReference>
<dbReference type="InterPro" id="IPR022267">
    <property type="entry name" value="Asp2"/>
</dbReference>
<dbReference type="InterPro" id="IPR029058">
    <property type="entry name" value="AB_hydrolase_fold"/>
</dbReference>
<keyword evidence="2" id="KW-1185">Reference proteome</keyword>
<accession>A0A0R2B6W1</accession>
<proteinExistence type="predicted"/>
<organism evidence="1 2">
    <name type="scientific">Lacticaseibacillus brantae DSM 23927</name>
    <dbReference type="NCBI Taxonomy" id="1423727"/>
    <lineage>
        <taxon>Bacteria</taxon>
        <taxon>Bacillati</taxon>
        <taxon>Bacillota</taxon>
        <taxon>Bacilli</taxon>
        <taxon>Lactobacillales</taxon>
        <taxon>Lactobacillaceae</taxon>
        <taxon>Lacticaseibacillus</taxon>
    </lineage>
</organism>